<organism evidence="13 14">
    <name type="scientific">Tistlia consotensis USBA 355</name>
    <dbReference type="NCBI Taxonomy" id="560819"/>
    <lineage>
        <taxon>Bacteria</taxon>
        <taxon>Pseudomonadati</taxon>
        <taxon>Pseudomonadota</taxon>
        <taxon>Alphaproteobacteria</taxon>
        <taxon>Rhodospirillales</taxon>
        <taxon>Rhodovibrionaceae</taxon>
        <taxon>Tistlia</taxon>
    </lineage>
</organism>
<dbReference type="PANTHER" id="PTHR22939:SF129">
    <property type="entry name" value="SERINE PROTEASE HTRA2, MITOCHONDRIAL"/>
    <property type="match status" value="1"/>
</dbReference>
<dbReference type="SMART" id="SM00228">
    <property type="entry name" value="PDZ"/>
    <property type="match status" value="2"/>
</dbReference>
<dbReference type="PRINTS" id="PR00834">
    <property type="entry name" value="PROTEASES2C"/>
</dbReference>
<feature type="active site" description="Charge relay system" evidence="9">
    <location>
        <position position="111"/>
    </location>
</feature>
<dbReference type="InterPro" id="IPR041489">
    <property type="entry name" value="PDZ_6"/>
</dbReference>
<keyword evidence="4 11" id="KW-0732">Signal</keyword>
<gene>
    <name evidence="13" type="ORF">SAMN05428998_11533</name>
</gene>
<dbReference type="STRING" id="560819.SAMN05428998_11533"/>
<keyword evidence="3 13" id="KW-0645">Protease</keyword>
<evidence type="ECO:0000256" key="10">
    <source>
        <dbReference type="PIRSR" id="PIRSR611782-2"/>
    </source>
</evidence>
<feature type="domain" description="PDZ" evidence="12">
    <location>
        <begin position="286"/>
        <end position="352"/>
    </location>
</feature>
<keyword evidence="5" id="KW-0677">Repeat</keyword>
<sequence>MAAIDRLFASVFLSLVLVAVPAAAAQRVVPQSQAQIKLSFAPVVRETAPAVVNIYAQRTVQQPVSPMFDDPFFKRFFGDAFGGGITRERRQQSLGSGVIVDPHGLIVTNRHVINGADAIRVVLGDRRELDAKVMLSDERTDLAVLKVDDGGKPLPYLQTSPSDELQVGDLVLAIGNPFGVGQTVTSGIVSALARTGIGASDYRSFIQTDAAINPGNSGGALVSLDGKLVGINSAIYTKTGGSVGIGFAIPSEMVDTVIQAALHGGQIERPWIGFHSQEVTSELARGFGLDAPRGVLVTDVYPGSPPANAGLKRGDVIEAMDGREVDDPEALAFRVATRPIGSRAEFEILRDGHQLTLRWPMEKAPENPPRHETVLSGRHPLAGTKVVNLSPAVAEELGIRKWHGVALIAIARNSPARRYGFEPGDVLISVNGQRIESVDGLDRLLSNQDRWSLVISRNGEQRRLEIVG</sequence>
<evidence type="ECO:0000256" key="11">
    <source>
        <dbReference type="SAM" id="SignalP"/>
    </source>
</evidence>
<protein>
    <submittedName>
        <fullName evidence="13">Serine protease Do</fullName>
    </submittedName>
</protein>
<dbReference type="NCBIfam" id="TIGR02037">
    <property type="entry name" value="degP_htrA_DO"/>
    <property type="match status" value="1"/>
</dbReference>
<dbReference type="InterPro" id="IPR009003">
    <property type="entry name" value="Peptidase_S1_PA"/>
</dbReference>
<dbReference type="Pfam" id="PF13365">
    <property type="entry name" value="Trypsin_2"/>
    <property type="match status" value="1"/>
</dbReference>
<dbReference type="EMBL" id="FWZX01000015">
    <property type="protein sequence ID" value="SMF43116.1"/>
    <property type="molecule type" value="Genomic_DNA"/>
</dbReference>
<feature type="binding site" evidence="10">
    <location>
        <position position="141"/>
    </location>
    <ligand>
        <name>substrate</name>
    </ligand>
</feature>
<dbReference type="PROSITE" id="PS50106">
    <property type="entry name" value="PDZ"/>
    <property type="match status" value="2"/>
</dbReference>
<evidence type="ECO:0000256" key="4">
    <source>
        <dbReference type="ARBA" id="ARBA00022729"/>
    </source>
</evidence>
<reference evidence="13 14" key="1">
    <citation type="submission" date="2017-04" db="EMBL/GenBank/DDBJ databases">
        <authorList>
            <person name="Afonso C.L."/>
            <person name="Miller P.J."/>
            <person name="Scott M.A."/>
            <person name="Spackman E."/>
            <person name="Goraichik I."/>
            <person name="Dimitrov K.M."/>
            <person name="Suarez D.L."/>
            <person name="Swayne D.E."/>
        </authorList>
    </citation>
    <scope>NUCLEOTIDE SEQUENCE [LARGE SCALE GENOMIC DNA]</scope>
    <source>
        <strain evidence="13 14">USBA 355</strain>
    </source>
</reference>
<dbReference type="SUPFAM" id="SSF50494">
    <property type="entry name" value="Trypsin-like serine proteases"/>
    <property type="match status" value="1"/>
</dbReference>
<dbReference type="AlphaFoldDB" id="A0A1Y6C8Q9"/>
<comment type="similarity">
    <text evidence="2">Belongs to the peptidase S1C family.</text>
</comment>
<keyword evidence="7" id="KW-0378">Hydrolase</keyword>
<dbReference type="Pfam" id="PF17820">
    <property type="entry name" value="PDZ_6"/>
    <property type="match status" value="1"/>
</dbReference>
<dbReference type="Proteomes" id="UP000192917">
    <property type="component" value="Unassembled WGS sequence"/>
</dbReference>
<dbReference type="PANTHER" id="PTHR22939">
    <property type="entry name" value="SERINE PROTEASE FAMILY S1C HTRA-RELATED"/>
    <property type="match status" value="1"/>
</dbReference>
<evidence type="ECO:0000256" key="5">
    <source>
        <dbReference type="ARBA" id="ARBA00022737"/>
    </source>
</evidence>
<dbReference type="InterPro" id="IPR036034">
    <property type="entry name" value="PDZ_sf"/>
</dbReference>
<dbReference type="Gene3D" id="2.30.42.10">
    <property type="match status" value="2"/>
</dbReference>
<dbReference type="SUPFAM" id="SSF50156">
    <property type="entry name" value="PDZ domain-like"/>
    <property type="match status" value="2"/>
</dbReference>
<evidence type="ECO:0000256" key="9">
    <source>
        <dbReference type="PIRSR" id="PIRSR611782-1"/>
    </source>
</evidence>
<dbReference type="RefSeq" id="WP_085123999.1">
    <property type="nucleotide sequence ID" value="NZ_FWZX01000015.1"/>
</dbReference>
<comment type="subcellular location">
    <subcellularLocation>
        <location evidence="1">Periplasm</location>
    </subcellularLocation>
</comment>
<dbReference type="Pfam" id="PF13180">
    <property type="entry name" value="PDZ_2"/>
    <property type="match status" value="1"/>
</dbReference>
<dbReference type="GO" id="GO:0006508">
    <property type="term" value="P:proteolysis"/>
    <property type="evidence" value="ECO:0007669"/>
    <property type="project" value="UniProtKB-KW"/>
</dbReference>
<proteinExistence type="inferred from homology"/>
<evidence type="ECO:0000256" key="3">
    <source>
        <dbReference type="ARBA" id="ARBA00022670"/>
    </source>
</evidence>
<dbReference type="InterPro" id="IPR001478">
    <property type="entry name" value="PDZ"/>
</dbReference>
<dbReference type="CDD" id="cd10839">
    <property type="entry name" value="cpPDZ1_DegP-like"/>
    <property type="match status" value="1"/>
</dbReference>
<evidence type="ECO:0000256" key="8">
    <source>
        <dbReference type="ARBA" id="ARBA00022825"/>
    </source>
</evidence>
<feature type="binding site" evidence="10">
    <location>
        <begin position="215"/>
        <end position="217"/>
    </location>
    <ligand>
        <name>substrate</name>
    </ligand>
</feature>
<feature type="signal peptide" evidence="11">
    <location>
        <begin position="1"/>
        <end position="24"/>
    </location>
</feature>
<evidence type="ECO:0000256" key="7">
    <source>
        <dbReference type="ARBA" id="ARBA00022801"/>
    </source>
</evidence>
<feature type="active site" description="Charge relay system" evidence="9">
    <location>
        <position position="217"/>
    </location>
</feature>
<evidence type="ECO:0000256" key="2">
    <source>
        <dbReference type="ARBA" id="ARBA00010541"/>
    </source>
</evidence>
<keyword evidence="8" id="KW-0720">Serine protease</keyword>
<dbReference type="GO" id="GO:0004252">
    <property type="term" value="F:serine-type endopeptidase activity"/>
    <property type="evidence" value="ECO:0007669"/>
    <property type="project" value="InterPro"/>
</dbReference>
<evidence type="ECO:0000259" key="12">
    <source>
        <dbReference type="PROSITE" id="PS50106"/>
    </source>
</evidence>
<accession>A0A1Y6C8Q9</accession>
<dbReference type="GO" id="GO:0042597">
    <property type="term" value="C:periplasmic space"/>
    <property type="evidence" value="ECO:0007669"/>
    <property type="project" value="UniProtKB-SubCell"/>
</dbReference>
<evidence type="ECO:0000256" key="6">
    <source>
        <dbReference type="ARBA" id="ARBA00022764"/>
    </source>
</evidence>
<evidence type="ECO:0000313" key="14">
    <source>
        <dbReference type="Proteomes" id="UP000192917"/>
    </source>
</evidence>
<name>A0A1Y6C8Q9_9PROT</name>
<dbReference type="InterPro" id="IPR001940">
    <property type="entry name" value="Peptidase_S1C"/>
</dbReference>
<feature type="binding site" evidence="10">
    <location>
        <position position="111"/>
    </location>
    <ligand>
        <name>substrate</name>
    </ligand>
</feature>
<dbReference type="Gene3D" id="2.40.10.120">
    <property type="match status" value="1"/>
</dbReference>
<evidence type="ECO:0000313" key="13">
    <source>
        <dbReference type="EMBL" id="SMF43116.1"/>
    </source>
</evidence>
<dbReference type="InterPro" id="IPR011782">
    <property type="entry name" value="Pept_S1C_Do"/>
</dbReference>
<evidence type="ECO:0000256" key="1">
    <source>
        <dbReference type="ARBA" id="ARBA00004418"/>
    </source>
</evidence>
<keyword evidence="14" id="KW-1185">Reference proteome</keyword>
<keyword evidence="6" id="KW-0574">Periplasm</keyword>
<feature type="domain" description="PDZ" evidence="12">
    <location>
        <begin position="386"/>
        <end position="459"/>
    </location>
</feature>
<feature type="chain" id="PRO_5038619266" evidence="11">
    <location>
        <begin position="25"/>
        <end position="468"/>
    </location>
</feature>
<feature type="active site" description="Charge relay system" evidence="9">
    <location>
        <position position="141"/>
    </location>
</feature>